<reference evidence="7" key="1">
    <citation type="submission" date="2019-09" db="EMBL/GenBank/DDBJ databases">
        <title>Characterisation of the sponge microbiome using genome-centric metagenomics.</title>
        <authorList>
            <person name="Engelberts J.P."/>
            <person name="Robbins S.J."/>
            <person name="De Goeij J.M."/>
            <person name="Aranda M."/>
            <person name="Bell S.C."/>
            <person name="Webster N.S."/>
        </authorList>
    </citation>
    <scope>NUCLEOTIDE SEQUENCE</scope>
    <source>
        <strain evidence="7">SB0664_bin_43</strain>
    </source>
</reference>
<feature type="transmembrane region" description="Helical" evidence="5">
    <location>
        <begin position="21"/>
        <end position="48"/>
    </location>
</feature>
<keyword evidence="4 5" id="KW-0472">Membrane</keyword>
<accession>A0A6B0Y6K5</accession>
<dbReference type="PANTHER" id="PTHR43310:SF1">
    <property type="entry name" value="SULFATE TRANSPORTER YBAR-RELATED"/>
    <property type="match status" value="1"/>
</dbReference>
<dbReference type="SUPFAM" id="SSF51206">
    <property type="entry name" value="cAMP-binding domain-like"/>
    <property type="match status" value="1"/>
</dbReference>
<dbReference type="CDD" id="cd07042">
    <property type="entry name" value="STAS_SulP_like_sulfate_transporter"/>
    <property type="match status" value="1"/>
</dbReference>
<dbReference type="InterPro" id="IPR018490">
    <property type="entry name" value="cNMP-bd_dom_sf"/>
</dbReference>
<dbReference type="Pfam" id="PF01740">
    <property type="entry name" value="STAS"/>
    <property type="match status" value="1"/>
</dbReference>
<dbReference type="Pfam" id="PF00916">
    <property type="entry name" value="Sulfate_transp"/>
    <property type="match status" value="1"/>
</dbReference>
<dbReference type="SUPFAM" id="SSF52091">
    <property type="entry name" value="SpoIIaa-like"/>
    <property type="match status" value="1"/>
</dbReference>
<feature type="transmembrane region" description="Helical" evidence="5">
    <location>
        <begin position="310"/>
        <end position="328"/>
    </location>
</feature>
<comment type="caution">
    <text evidence="7">The sequence shown here is derived from an EMBL/GenBank/DDBJ whole genome shotgun (WGS) entry which is preliminary data.</text>
</comment>
<proteinExistence type="predicted"/>
<sequence length="744" mass="78803">MTPALRNLGSELRNDIMSTKAVPALSAGFTSGLALLVAEIAFGSFIFSGALAPYSSQGIGMILFGNFAACLIVALTGGFRGAVAGLTPTLVIVMATIASTAEGDGKSLFVTVACALMISSLATGICCLLIGRFRLANLVRFIPYPVAAGFVAGIGGAVCLAAMSLMGADPEWRAASALFEPAVLWTWLPGASYGIALFAAMKRWGNALIMPASVVVAVGAYHLALGALGISGDEARAAGLLLSSTAGGSLWPALVPADLAQVEWAALANQIPNILTLMLIAFICVVMNVAGLELAANEDLDWNREFSSSGLASVVASFGGGTVATLIVPTSLRSKMLGATTRLTGVVAASVIGIALLLGDGMLALVPAALVGGILVFAGLGMLEEGLTKNRKRLPLAEMAIVLMIFAVIVIFGLIEGVAAGMLATLVFFTMRLSSVNLIEAEFTVRERQSNKARNIPERAILWEEGGRAQVYRLRGYIFFGSADPLIDRLRETVEGPSRPDCLMLDFTSVSGFDFSAVNALSRFLRSANEGGMKVVLSAVSDQLRSSLNRNLSEPEFAKLILEPDTDLALERCEDIIISKWRADATTTDDRRMALLEHVGHDLERHLERQIEFEDLMDELHDWLTPCEYAANETLLDADGPQARLQFLISGRASAHDGEGSRLHQFGAGDAIGLADAFGTQPASVVADEACRTMVLTSTARRWLETNEERLAFKLYRYLLDGRFGLEPKDDVAAGTQGGKTGSA</sequence>
<gene>
    <name evidence="7" type="ORF">F4Y60_11905</name>
</gene>
<name>A0A6B0Y6K5_9RHOB</name>
<dbReference type="InterPro" id="IPR002645">
    <property type="entry name" value="STAS_dom"/>
</dbReference>
<protein>
    <submittedName>
        <fullName evidence="7">STAS domain-containing protein</fullName>
    </submittedName>
</protein>
<dbReference type="InterPro" id="IPR036513">
    <property type="entry name" value="STAS_dom_sf"/>
</dbReference>
<feature type="transmembrane region" description="Helical" evidence="5">
    <location>
        <begin position="82"/>
        <end position="101"/>
    </location>
</feature>
<evidence type="ECO:0000256" key="1">
    <source>
        <dbReference type="ARBA" id="ARBA00004141"/>
    </source>
</evidence>
<organism evidence="7">
    <name type="scientific">Boseongicola sp. SB0664_bin_43</name>
    <dbReference type="NCBI Taxonomy" id="2604844"/>
    <lineage>
        <taxon>Bacteria</taxon>
        <taxon>Pseudomonadati</taxon>
        <taxon>Pseudomonadota</taxon>
        <taxon>Alphaproteobacteria</taxon>
        <taxon>Rhodobacterales</taxon>
        <taxon>Paracoccaceae</taxon>
        <taxon>Boseongicola</taxon>
    </lineage>
</organism>
<keyword evidence="3 5" id="KW-1133">Transmembrane helix</keyword>
<keyword evidence="2 5" id="KW-0812">Transmembrane</keyword>
<dbReference type="AlphaFoldDB" id="A0A6B0Y6K5"/>
<feature type="transmembrane region" description="Helical" evidence="5">
    <location>
        <begin position="208"/>
        <end position="231"/>
    </location>
</feature>
<feature type="domain" description="STAS" evidence="6">
    <location>
        <begin position="471"/>
        <end position="573"/>
    </location>
</feature>
<dbReference type="PROSITE" id="PS50801">
    <property type="entry name" value="STAS"/>
    <property type="match status" value="1"/>
</dbReference>
<dbReference type="PANTHER" id="PTHR43310">
    <property type="entry name" value="SULFATE TRANSPORTER YBAR-RELATED"/>
    <property type="match status" value="1"/>
</dbReference>
<evidence type="ECO:0000259" key="6">
    <source>
        <dbReference type="PROSITE" id="PS50801"/>
    </source>
</evidence>
<dbReference type="EMBL" id="VXRY01000486">
    <property type="protein sequence ID" value="MXY34766.1"/>
    <property type="molecule type" value="Genomic_DNA"/>
</dbReference>
<dbReference type="InterPro" id="IPR011547">
    <property type="entry name" value="SLC26A/SulP_dom"/>
</dbReference>
<evidence type="ECO:0000256" key="2">
    <source>
        <dbReference type="ARBA" id="ARBA00022692"/>
    </source>
</evidence>
<feature type="transmembrane region" description="Helical" evidence="5">
    <location>
        <begin position="183"/>
        <end position="201"/>
    </location>
</feature>
<feature type="transmembrane region" description="Helical" evidence="5">
    <location>
        <begin position="107"/>
        <end position="130"/>
    </location>
</feature>
<evidence type="ECO:0000256" key="5">
    <source>
        <dbReference type="SAM" id="Phobius"/>
    </source>
</evidence>
<feature type="transmembrane region" description="Helical" evidence="5">
    <location>
        <begin position="340"/>
        <end position="358"/>
    </location>
</feature>
<dbReference type="Gene3D" id="3.30.750.24">
    <property type="entry name" value="STAS domain"/>
    <property type="match status" value="1"/>
</dbReference>
<feature type="transmembrane region" description="Helical" evidence="5">
    <location>
        <begin position="54"/>
        <end position="75"/>
    </location>
</feature>
<evidence type="ECO:0000256" key="4">
    <source>
        <dbReference type="ARBA" id="ARBA00023136"/>
    </source>
</evidence>
<dbReference type="Gene3D" id="2.60.120.10">
    <property type="entry name" value="Jelly Rolls"/>
    <property type="match status" value="1"/>
</dbReference>
<feature type="transmembrane region" description="Helical" evidence="5">
    <location>
        <begin position="271"/>
        <end position="290"/>
    </location>
</feature>
<evidence type="ECO:0000313" key="7">
    <source>
        <dbReference type="EMBL" id="MXY34766.1"/>
    </source>
</evidence>
<comment type="subcellular location">
    <subcellularLocation>
        <location evidence="1">Membrane</location>
        <topology evidence="1">Multi-pass membrane protein</topology>
    </subcellularLocation>
</comment>
<evidence type="ECO:0000256" key="3">
    <source>
        <dbReference type="ARBA" id="ARBA00022989"/>
    </source>
</evidence>
<dbReference type="GO" id="GO:0016020">
    <property type="term" value="C:membrane"/>
    <property type="evidence" value="ECO:0007669"/>
    <property type="project" value="UniProtKB-SubCell"/>
</dbReference>
<dbReference type="InterPro" id="IPR014710">
    <property type="entry name" value="RmlC-like_jellyroll"/>
</dbReference>
<feature type="transmembrane region" description="Helical" evidence="5">
    <location>
        <begin position="142"/>
        <end position="163"/>
    </location>
</feature>
<feature type="transmembrane region" description="Helical" evidence="5">
    <location>
        <begin position="395"/>
        <end position="415"/>
    </location>
</feature>
<dbReference type="InterPro" id="IPR052706">
    <property type="entry name" value="Membrane-Transporter-like"/>
</dbReference>